<gene>
    <name evidence="2" type="ORF">HD842_003294</name>
</gene>
<keyword evidence="3" id="KW-1185">Reference proteome</keyword>
<dbReference type="RefSeq" id="WP_183555782.1">
    <property type="nucleotide sequence ID" value="NZ_JACHBX010000003.1"/>
</dbReference>
<proteinExistence type="predicted"/>
<sequence length="136" mass="15309">MNDDLDPCYEKLSPHEVHCARQRLARAHAALFPTLMALSRWSSGARLLPHDEQFRLRAAWFARVGGDHQGWLERGGFAQHDDLPPLRQPTMWHPPRLVSPVTPHADDSVTDHCSDNELHHPSRRTGRDDDAASAAA</sequence>
<dbReference type="EMBL" id="JACHBX010000003">
    <property type="protein sequence ID" value="MBB6135136.1"/>
    <property type="molecule type" value="Genomic_DNA"/>
</dbReference>
<comment type="caution">
    <text evidence="2">The sequence shown here is derived from an EMBL/GenBank/DDBJ whole genome shotgun (WGS) entry which is preliminary data.</text>
</comment>
<evidence type="ECO:0000256" key="1">
    <source>
        <dbReference type="SAM" id="MobiDB-lite"/>
    </source>
</evidence>
<dbReference type="AlphaFoldDB" id="A0A7W9X286"/>
<evidence type="ECO:0000313" key="2">
    <source>
        <dbReference type="EMBL" id="MBB6135136.1"/>
    </source>
</evidence>
<evidence type="ECO:0000313" key="3">
    <source>
        <dbReference type="Proteomes" id="UP000540787"/>
    </source>
</evidence>
<feature type="region of interest" description="Disordered" evidence="1">
    <location>
        <begin position="75"/>
        <end position="136"/>
    </location>
</feature>
<organism evidence="2 3">
    <name type="scientific">Massilia aurea</name>
    <dbReference type="NCBI Taxonomy" id="373040"/>
    <lineage>
        <taxon>Bacteria</taxon>
        <taxon>Pseudomonadati</taxon>
        <taxon>Pseudomonadota</taxon>
        <taxon>Betaproteobacteria</taxon>
        <taxon>Burkholderiales</taxon>
        <taxon>Oxalobacteraceae</taxon>
        <taxon>Telluria group</taxon>
        <taxon>Massilia</taxon>
    </lineage>
</organism>
<feature type="compositionally biased region" description="Basic and acidic residues" evidence="1">
    <location>
        <begin position="104"/>
        <end position="130"/>
    </location>
</feature>
<name>A0A7W9X286_9BURK</name>
<protein>
    <submittedName>
        <fullName evidence="2">Uncharacterized protein</fullName>
    </submittedName>
</protein>
<accession>A0A7W9X286</accession>
<dbReference type="Proteomes" id="UP000540787">
    <property type="component" value="Unassembled WGS sequence"/>
</dbReference>
<reference evidence="2 3" key="1">
    <citation type="submission" date="2020-08" db="EMBL/GenBank/DDBJ databases">
        <title>The Agave Microbiome: Exploring the role of microbial communities in plant adaptations to desert environments.</title>
        <authorList>
            <person name="Partida-Martinez L.P."/>
        </authorList>
    </citation>
    <scope>NUCLEOTIDE SEQUENCE [LARGE SCALE GENOMIC DNA]</scope>
    <source>
        <strain evidence="2 3">AT3.2</strain>
    </source>
</reference>